<dbReference type="Pfam" id="PF08241">
    <property type="entry name" value="Methyltransf_11"/>
    <property type="match status" value="1"/>
</dbReference>
<evidence type="ECO:0000256" key="1">
    <source>
        <dbReference type="ARBA" id="ARBA00022603"/>
    </source>
</evidence>
<gene>
    <name evidence="5" type="ORF">P167DRAFT_482919</name>
</gene>
<evidence type="ECO:0000259" key="4">
    <source>
        <dbReference type="Pfam" id="PF08241"/>
    </source>
</evidence>
<accession>A0A3N4KXR6</accession>
<dbReference type="CDD" id="cd02440">
    <property type="entry name" value="AdoMet_MTases"/>
    <property type="match status" value="1"/>
</dbReference>
<evidence type="ECO:0000256" key="3">
    <source>
        <dbReference type="SAM" id="MobiDB-lite"/>
    </source>
</evidence>
<dbReference type="GO" id="GO:0032259">
    <property type="term" value="P:methylation"/>
    <property type="evidence" value="ECO:0007669"/>
    <property type="project" value="UniProtKB-KW"/>
</dbReference>
<dbReference type="GO" id="GO:0032981">
    <property type="term" value="P:mitochondrial respiratory chain complex I assembly"/>
    <property type="evidence" value="ECO:0007669"/>
    <property type="project" value="TreeGrafter"/>
</dbReference>
<dbReference type="InParanoid" id="A0A3N4KXR6"/>
<dbReference type="STRING" id="1392247.A0A3N4KXR6"/>
<organism evidence="5 6">
    <name type="scientific">Morchella conica CCBAS932</name>
    <dbReference type="NCBI Taxonomy" id="1392247"/>
    <lineage>
        <taxon>Eukaryota</taxon>
        <taxon>Fungi</taxon>
        <taxon>Dikarya</taxon>
        <taxon>Ascomycota</taxon>
        <taxon>Pezizomycotina</taxon>
        <taxon>Pezizomycetes</taxon>
        <taxon>Pezizales</taxon>
        <taxon>Morchellaceae</taxon>
        <taxon>Morchella</taxon>
    </lineage>
</organism>
<dbReference type="InterPro" id="IPR050602">
    <property type="entry name" value="Malonyl-ACP_OMT"/>
</dbReference>
<sequence length="352" mass="37940">MAPAHARHLLPARLSQRRFLATASNPNAPPTFQVFNRAVKRLQRDRAAANKEASRNVDYLKDEVADRLVERILLINRPLPRVLDLGAGACHIARSLTKPRPDEPAPVASRISHLICTDMSPALLHRDADAPWNTELSIERIVADEESPLPFAESSLDAVVSSLSMQWINDLPGALSQVRHLLKPDAPFVAAMVGGDTLFELRTSLQLAESERLGGVSPRVSPLADVRDVGGLLQTAGFTLLTVDVDDIVVGYPDVFALMADLGAMGEGNAVLGRKEGPVGRDVLVAAQAIYRELHGNEDGTLPATFRIIYMIGWKASENQPKPLPRGSGQISMKDILEGSTTPSPGGEGGKK</sequence>
<reference evidence="5 6" key="1">
    <citation type="journal article" date="2018" name="Nat. Ecol. Evol.">
        <title>Pezizomycetes genomes reveal the molecular basis of ectomycorrhizal truffle lifestyle.</title>
        <authorList>
            <person name="Murat C."/>
            <person name="Payen T."/>
            <person name="Noel B."/>
            <person name="Kuo A."/>
            <person name="Morin E."/>
            <person name="Chen J."/>
            <person name="Kohler A."/>
            <person name="Krizsan K."/>
            <person name="Balestrini R."/>
            <person name="Da Silva C."/>
            <person name="Montanini B."/>
            <person name="Hainaut M."/>
            <person name="Levati E."/>
            <person name="Barry K.W."/>
            <person name="Belfiori B."/>
            <person name="Cichocki N."/>
            <person name="Clum A."/>
            <person name="Dockter R.B."/>
            <person name="Fauchery L."/>
            <person name="Guy J."/>
            <person name="Iotti M."/>
            <person name="Le Tacon F."/>
            <person name="Lindquist E.A."/>
            <person name="Lipzen A."/>
            <person name="Malagnac F."/>
            <person name="Mello A."/>
            <person name="Molinier V."/>
            <person name="Miyauchi S."/>
            <person name="Poulain J."/>
            <person name="Riccioni C."/>
            <person name="Rubini A."/>
            <person name="Sitrit Y."/>
            <person name="Splivallo R."/>
            <person name="Traeger S."/>
            <person name="Wang M."/>
            <person name="Zifcakova L."/>
            <person name="Wipf D."/>
            <person name="Zambonelli A."/>
            <person name="Paolocci F."/>
            <person name="Nowrousian M."/>
            <person name="Ottonello S."/>
            <person name="Baldrian P."/>
            <person name="Spatafora J.W."/>
            <person name="Henrissat B."/>
            <person name="Nagy L.G."/>
            <person name="Aury J.M."/>
            <person name="Wincker P."/>
            <person name="Grigoriev I.V."/>
            <person name="Bonfante P."/>
            <person name="Martin F.M."/>
        </authorList>
    </citation>
    <scope>NUCLEOTIDE SEQUENCE [LARGE SCALE GENOMIC DNA]</scope>
    <source>
        <strain evidence="5 6">CCBAS932</strain>
    </source>
</reference>
<protein>
    <submittedName>
        <fullName evidence="5">S-adenosyl-L-methionine-dependent methyltransferase</fullName>
    </submittedName>
</protein>
<keyword evidence="2 5" id="KW-0808">Transferase</keyword>
<dbReference type="Proteomes" id="UP000277580">
    <property type="component" value="Unassembled WGS sequence"/>
</dbReference>
<dbReference type="OrthoDB" id="16816at2759"/>
<dbReference type="Gene3D" id="3.40.50.150">
    <property type="entry name" value="Vaccinia Virus protein VP39"/>
    <property type="match status" value="1"/>
</dbReference>
<dbReference type="InterPro" id="IPR029063">
    <property type="entry name" value="SAM-dependent_MTases_sf"/>
</dbReference>
<dbReference type="GO" id="GO:0008757">
    <property type="term" value="F:S-adenosylmethionine-dependent methyltransferase activity"/>
    <property type="evidence" value="ECO:0007669"/>
    <property type="project" value="InterPro"/>
</dbReference>
<feature type="domain" description="Methyltransferase type 11" evidence="4">
    <location>
        <begin position="83"/>
        <end position="188"/>
    </location>
</feature>
<feature type="region of interest" description="Disordered" evidence="3">
    <location>
        <begin position="320"/>
        <end position="352"/>
    </location>
</feature>
<dbReference type="EMBL" id="ML119113">
    <property type="protein sequence ID" value="RPB15363.1"/>
    <property type="molecule type" value="Genomic_DNA"/>
</dbReference>
<evidence type="ECO:0000313" key="5">
    <source>
        <dbReference type="EMBL" id="RPB15363.1"/>
    </source>
</evidence>
<keyword evidence="6" id="KW-1185">Reference proteome</keyword>
<evidence type="ECO:0000313" key="6">
    <source>
        <dbReference type="Proteomes" id="UP000277580"/>
    </source>
</evidence>
<keyword evidence="1 5" id="KW-0489">Methyltransferase</keyword>
<dbReference type="SUPFAM" id="SSF53335">
    <property type="entry name" value="S-adenosyl-L-methionine-dependent methyltransferases"/>
    <property type="match status" value="1"/>
</dbReference>
<dbReference type="InterPro" id="IPR013216">
    <property type="entry name" value="Methyltransf_11"/>
</dbReference>
<dbReference type="PANTHER" id="PTHR13090">
    <property type="entry name" value="ARGININE-HYDROXYLASE NDUFAF5, MITOCHONDRIAL"/>
    <property type="match status" value="1"/>
</dbReference>
<proteinExistence type="predicted"/>
<dbReference type="AlphaFoldDB" id="A0A3N4KXR6"/>
<name>A0A3N4KXR6_9PEZI</name>
<evidence type="ECO:0000256" key="2">
    <source>
        <dbReference type="ARBA" id="ARBA00022679"/>
    </source>
</evidence>
<dbReference type="GO" id="GO:0005739">
    <property type="term" value="C:mitochondrion"/>
    <property type="evidence" value="ECO:0007669"/>
    <property type="project" value="TreeGrafter"/>
</dbReference>
<dbReference type="PANTHER" id="PTHR13090:SF1">
    <property type="entry name" value="ARGININE-HYDROXYLASE NDUFAF5, MITOCHONDRIAL"/>
    <property type="match status" value="1"/>
</dbReference>